<evidence type="ECO:0000313" key="7">
    <source>
        <dbReference type="EMBL" id="OIR09261.1"/>
    </source>
</evidence>
<evidence type="ECO:0000256" key="5">
    <source>
        <dbReference type="ARBA" id="ARBA00023136"/>
    </source>
</evidence>
<name>A0A1J5SZ44_9ZZZZ</name>
<dbReference type="InterPro" id="IPR003400">
    <property type="entry name" value="ExbD"/>
</dbReference>
<dbReference type="Pfam" id="PF02472">
    <property type="entry name" value="ExbD"/>
    <property type="match status" value="1"/>
</dbReference>
<dbReference type="EMBL" id="MLJW01000027">
    <property type="protein sequence ID" value="OIR09261.1"/>
    <property type="molecule type" value="Genomic_DNA"/>
</dbReference>
<evidence type="ECO:0000256" key="6">
    <source>
        <dbReference type="SAM" id="Phobius"/>
    </source>
</evidence>
<comment type="subcellular location">
    <subcellularLocation>
        <location evidence="1">Cell membrane</location>
        <topology evidence="1">Single-pass membrane protein</topology>
    </subcellularLocation>
</comment>
<keyword evidence="4 6" id="KW-1133">Transmembrane helix</keyword>
<comment type="caution">
    <text evidence="7">The sequence shown here is derived from an EMBL/GenBank/DDBJ whole genome shotgun (WGS) entry which is preliminary data.</text>
</comment>
<accession>A0A1J5SZ44</accession>
<reference evidence="7" key="1">
    <citation type="submission" date="2016-10" db="EMBL/GenBank/DDBJ databases">
        <title>Sequence of Gallionella enrichment culture.</title>
        <authorList>
            <person name="Poehlein A."/>
            <person name="Muehling M."/>
            <person name="Daniel R."/>
        </authorList>
    </citation>
    <scope>NUCLEOTIDE SEQUENCE</scope>
</reference>
<keyword evidence="2" id="KW-1003">Cell membrane</keyword>
<proteinExistence type="predicted"/>
<evidence type="ECO:0000256" key="1">
    <source>
        <dbReference type="ARBA" id="ARBA00004162"/>
    </source>
</evidence>
<keyword evidence="5 6" id="KW-0472">Membrane</keyword>
<gene>
    <name evidence="7" type="ORF">GALL_84920</name>
</gene>
<keyword evidence="3 6" id="KW-0812">Transmembrane</keyword>
<sequence length="144" mass="15489">MITRPLDLSSRATAPGRDWDWLFFVNGGLIALFFVLFGSRFVLAPGLGTDFRIPTVASSRLGASATTHVISLKAGGLIFTDSGQLSFAQLHDWLKQAAASSAHPVLLVRASSDVSMEDLTRLYNAAEEAGFARVVWAAEAPHQD</sequence>
<feature type="transmembrane region" description="Helical" evidence="6">
    <location>
        <begin position="21"/>
        <end position="43"/>
    </location>
</feature>
<evidence type="ECO:0000256" key="4">
    <source>
        <dbReference type="ARBA" id="ARBA00022989"/>
    </source>
</evidence>
<dbReference type="GO" id="GO:0022857">
    <property type="term" value="F:transmembrane transporter activity"/>
    <property type="evidence" value="ECO:0007669"/>
    <property type="project" value="InterPro"/>
</dbReference>
<dbReference type="GO" id="GO:0005886">
    <property type="term" value="C:plasma membrane"/>
    <property type="evidence" value="ECO:0007669"/>
    <property type="project" value="UniProtKB-SubCell"/>
</dbReference>
<dbReference type="Gene3D" id="3.30.420.270">
    <property type="match status" value="1"/>
</dbReference>
<evidence type="ECO:0000256" key="3">
    <source>
        <dbReference type="ARBA" id="ARBA00022692"/>
    </source>
</evidence>
<dbReference type="AlphaFoldDB" id="A0A1J5SZ44"/>
<organism evidence="7">
    <name type="scientific">mine drainage metagenome</name>
    <dbReference type="NCBI Taxonomy" id="410659"/>
    <lineage>
        <taxon>unclassified sequences</taxon>
        <taxon>metagenomes</taxon>
        <taxon>ecological metagenomes</taxon>
    </lineage>
</organism>
<evidence type="ECO:0000256" key="2">
    <source>
        <dbReference type="ARBA" id="ARBA00022475"/>
    </source>
</evidence>
<protein>
    <submittedName>
        <fullName evidence="7">Biopolymer transport protein ExbD/TolR</fullName>
    </submittedName>
</protein>